<feature type="transmembrane region" description="Helical" evidence="1">
    <location>
        <begin position="990"/>
        <end position="1016"/>
    </location>
</feature>
<dbReference type="Gene3D" id="3.30.70.1440">
    <property type="entry name" value="Multidrug efflux transporter AcrB pore domain"/>
    <property type="match status" value="1"/>
</dbReference>
<dbReference type="SUPFAM" id="SSF82866">
    <property type="entry name" value="Multidrug efflux transporter AcrB transmembrane domain"/>
    <property type="match status" value="2"/>
</dbReference>
<dbReference type="Gene3D" id="3.30.2090.10">
    <property type="entry name" value="Multidrug efflux transporter AcrB TolC docking domain, DN and DC subdomains"/>
    <property type="match status" value="2"/>
</dbReference>
<accession>A0ABS3KEL6</accession>
<dbReference type="Gene3D" id="3.30.70.1320">
    <property type="entry name" value="Multidrug efflux transporter AcrB pore domain like"/>
    <property type="match status" value="1"/>
</dbReference>
<dbReference type="Gene3D" id="3.30.70.1430">
    <property type="entry name" value="Multidrug efflux transporter AcrB pore domain"/>
    <property type="match status" value="2"/>
</dbReference>
<dbReference type="PRINTS" id="PR00702">
    <property type="entry name" value="ACRIFLAVINRP"/>
</dbReference>
<keyword evidence="3" id="KW-1185">Reference proteome</keyword>
<comment type="caution">
    <text evidence="2">The sequence shown here is derived from an EMBL/GenBank/DDBJ whole genome shotgun (WGS) entry which is preliminary data.</text>
</comment>
<organism evidence="2 3">
    <name type="scientific">Roseomonas marmotae</name>
    <dbReference type="NCBI Taxonomy" id="2768161"/>
    <lineage>
        <taxon>Bacteria</taxon>
        <taxon>Pseudomonadati</taxon>
        <taxon>Pseudomonadota</taxon>
        <taxon>Alphaproteobacteria</taxon>
        <taxon>Acetobacterales</taxon>
        <taxon>Roseomonadaceae</taxon>
        <taxon>Roseomonas</taxon>
    </lineage>
</organism>
<evidence type="ECO:0000256" key="1">
    <source>
        <dbReference type="SAM" id="Phobius"/>
    </source>
</evidence>
<dbReference type="Gene3D" id="1.20.1640.10">
    <property type="entry name" value="Multidrug efflux transporter AcrB transmembrane domain"/>
    <property type="match status" value="2"/>
</dbReference>
<dbReference type="Proteomes" id="UP001518990">
    <property type="component" value="Unassembled WGS sequence"/>
</dbReference>
<proteinExistence type="predicted"/>
<evidence type="ECO:0000313" key="3">
    <source>
        <dbReference type="Proteomes" id="UP001518990"/>
    </source>
</evidence>
<keyword evidence="1" id="KW-0472">Membrane</keyword>
<feature type="transmembrane region" description="Helical" evidence="1">
    <location>
        <begin position="437"/>
        <end position="457"/>
    </location>
</feature>
<reference evidence="2 3" key="1">
    <citation type="submission" date="2020-09" db="EMBL/GenBank/DDBJ databases">
        <title>Roseomonas.</title>
        <authorList>
            <person name="Zhu W."/>
        </authorList>
    </citation>
    <scope>NUCLEOTIDE SEQUENCE [LARGE SCALE GENOMIC DNA]</scope>
    <source>
        <strain evidence="2 3">1311</strain>
    </source>
</reference>
<feature type="transmembrane region" description="Helical" evidence="1">
    <location>
        <begin position="333"/>
        <end position="357"/>
    </location>
</feature>
<feature type="transmembrane region" description="Helical" evidence="1">
    <location>
        <begin position="469"/>
        <end position="487"/>
    </location>
</feature>
<sequence>MAAPEHRNISAWAIRNPVATTVLFLLLTVAGLVAYPMLRINNMPDIDLPVVVVTVMQPGAAPSELETQVTRRVEDAVAGLGDVRHITSTVVDGTSTTMVEFALGKNIDRATNDVRDRVSRIRTDLPADIREPVISRVETTSGAIMTYTVAAPEMDQAELSWFVDDVVAKALLSVRGVGEINRVGGVEREIRISLKPDRMLALGITAAQVNEQLRALNIDLPGGRGTLGGAEQTIRTLGAAQSVEALRQRNIVLPNGRTARLSDLAEVSDATAEVRSAARLDGRPVVGFEVMRTKGSSEVAVAEGVEARVRRLMAEHPGVELRQVASTVTFVVAGYHAALEALVVGAALAMLVVWIFLRDWRATWIASIAMPLSLIPTFLVMWAFGFSLNNVTLLGLTLVVGVLVDDAIVEIENIVRHLRANPAAGTMRAALDASAEIGLAVVATTATILAVFVPVAFMPGIPGQFFREFGLTVAAAVAFSLVVARLLTPLLGAHFLKAGNSRHDEDATGFFGRRYMPLLQWCLHHRFLTVVAGVGFLAASIALMPYIPRDFVPGSDRSRSALSIELAPGSTLSQTEEVVQAATRILKARPEVQSVFASMGTSSSGAMAMGSSTHEGDPRQANLIVNLLPLRKRELSQQQFEAAVRPELEKLPGARIRFGADGQSGAKLQVTLAGDDGTALNEAARELERQMRSLPQLAGARSTASLARPEIQVMPHDSRVADAGVSPSAIAATIRIATTGDIDQNLARFNLPDRQIPIRVMLDEQARGNLEHLRALRVQGHGGAVPLGSLVEIRHGAGPAQIDRLDRVRKATVEAELNGLPLGVATELVNQLPIMKNLPPGIRQQEIGDAEMMRELFSGFGLALGAGVLIVYLVLVLLFGGFLQPLTIMSALPLSLGGALVALMIAQKSLGVSAVIGVLMLMGIVAKNSILLVEYAILARRERGLDKDAAILEAARKRARPIIMTTIAMCAGMAHIALGIGADSEFRSPMALVVIGGLVTSTLLSLVFVPVAYSYMDGVERWIGRRLHRRATGSSPAPAE</sequence>
<feature type="transmembrane region" description="Helical" evidence="1">
    <location>
        <begin position="959"/>
        <end position="978"/>
    </location>
</feature>
<feature type="transmembrane region" description="Helical" evidence="1">
    <location>
        <begin position="886"/>
        <end position="906"/>
    </location>
</feature>
<protein>
    <submittedName>
        <fullName evidence="2">Efflux RND transporter permease subunit</fullName>
    </submittedName>
</protein>
<feature type="transmembrane region" description="Helical" evidence="1">
    <location>
        <begin position="527"/>
        <end position="547"/>
    </location>
</feature>
<feature type="transmembrane region" description="Helical" evidence="1">
    <location>
        <begin position="391"/>
        <end position="409"/>
    </location>
</feature>
<dbReference type="PANTHER" id="PTHR32063">
    <property type="match status" value="1"/>
</dbReference>
<dbReference type="SUPFAM" id="SSF82693">
    <property type="entry name" value="Multidrug efflux transporter AcrB pore domain, PN1, PN2, PC1 and PC2 subdomains"/>
    <property type="match status" value="3"/>
</dbReference>
<feature type="transmembrane region" description="Helical" evidence="1">
    <location>
        <begin position="364"/>
        <end position="385"/>
    </location>
</feature>
<feature type="transmembrane region" description="Helical" evidence="1">
    <location>
        <begin position="912"/>
        <end position="938"/>
    </location>
</feature>
<dbReference type="SUPFAM" id="SSF82714">
    <property type="entry name" value="Multidrug efflux transporter AcrB TolC docking domain, DN and DC subdomains"/>
    <property type="match status" value="2"/>
</dbReference>
<feature type="transmembrane region" description="Helical" evidence="1">
    <location>
        <begin position="856"/>
        <end position="879"/>
    </location>
</feature>
<dbReference type="InterPro" id="IPR027463">
    <property type="entry name" value="AcrB_DN_DC_subdom"/>
</dbReference>
<dbReference type="InterPro" id="IPR001036">
    <property type="entry name" value="Acrflvin-R"/>
</dbReference>
<dbReference type="RefSeq" id="WP_207448434.1">
    <property type="nucleotide sequence ID" value="NZ_CP061095.1"/>
</dbReference>
<keyword evidence="1" id="KW-0812">Transmembrane</keyword>
<dbReference type="Pfam" id="PF00873">
    <property type="entry name" value="ACR_tran"/>
    <property type="match status" value="1"/>
</dbReference>
<name>A0ABS3KEL6_9PROT</name>
<dbReference type="PANTHER" id="PTHR32063:SF77">
    <property type="entry name" value="ACR FAMILY TRANSPORT PROTEIN"/>
    <property type="match status" value="1"/>
</dbReference>
<keyword evidence="1" id="KW-1133">Transmembrane helix</keyword>
<dbReference type="EMBL" id="JACTNF010000015">
    <property type="protein sequence ID" value="MBO1075922.1"/>
    <property type="molecule type" value="Genomic_DNA"/>
</dbReference>
<gene>
    <name evidence="2" type="ORF">IAI60_14990</name>
</gene>
<evidence type="ECO:0000313" key="2">
    <source>
        <dbReference type="EMBL" id="MBO1075922.1"/>
    </source>
</evidence>